<dbReference type="CDD" id="cd04508">
    <property type="entry name" value="Tudor_SF"/>
    <property type="match status" value="1"/>
</dbReference>
<evidence type="ECO:0000256" key="1">
    <source>
        <dbReference type="ARBA" id="ARBA00004123"/>
    </source>
</evidence>
<dbReference type="SUPFAM" id="SSF63748">
    <property type="entry name" value="Tudor/PWWP/MBT"/>
    <property type="match status" value="1"/>
</dbReference>
<feature type="domain" description="Tudor" evidence="4">
    <location>
        <begin position="153"/>
        <end position="211"/>
    </location>
</feature>
<proteinExistence type="predicted"/>
<sequence>MQSGDEVSIEELASNLSTYKEQLQQVRQLLHDEPDNSEYSDMEKELVESKYYPTGSEACGDCKILELATFSRCPSLPCLDSIAGLRYVMVASIPLSHDFRCHSVIALTEELLVTAKQSEDGMGTGTSADASHGFHHSENSDMELGSILDHADKFPVGTKVQAVYSEDGEWYDATIHAHTPNGYYVCYDEWGNKEEVDHANIRPFEEASVNPLVEAEKIAEATKQALKRKIAQAASSDIQSRSLPAKLLIDPNDPEDVAIWLGSNLLKVILIFLKKRSALHHLQTGLGTITSKQLQKAAKKKKIHAFKSKVRIEQLEVAQNKRQNAWQQFQSTKGQTKKVGFFSGRKRESIFKSPEDPHGKVGVTGSGKGLTDFQKREKHLHLKGANSEASDE</sequence>
<protein>
    <recommendedName>
        <fullName evidence="4">Tudor domain-containing protein</fullName>
    </recommendedName>
</protein>
<feature type="compositionally biased region" description="Basic and acidic residues" evidence="3">
    <location>
        <begin position="349"/>
        <end position="359"/>
    </location>
</feature>
<dbReference type="Gene3D" id="2.30.30.140">
    <property type="match status" value="1"/>
</dbReference>
<organism evidence="5 6">
    <name type="scientific">Solanum commersonii</name>
    <name type="common">Commerson's wild potato</name>
    <name type="synonym">Commerson's nightshade</name>
    <dbReference type="NCBI Taxonomy" id="4109"/>
    <lineage>
        <taxon>Eukaryota</taxon>
        <taxon>Viridiplantae</taxon>
        <taxon>Streptophyta</taxon>
        <taxon>Embryophyta</taxon>
        <taxon>Tracheophyta</taxon>
        <taxon>Spermatophyta</taxon>
        <taxon>Magnoliopsida</taxon>
        <taxon>eudicotyledons</taxon>
        <taxon>Gunneridae</taxon>
        <taxon>Pentapetalae</taxon>
        <taxon>asterids</taxon>
        <taxon>lamiids</taxon>
        <taxon>Solanales</taxon>
        <taxon>Solanaceae</taxon>
        <taxon>Solanoideae</taxon>
        <taxon>Solaneae</taxon>
        <taxon>Solanum</taxon>
    </lineage>
</organism>
<dbReference type="OrthoDB" id="79171at2759"/>
<dbReference type="Proteomes" id="UP000824120">
    <property type="component" value="Chromosome 2"/>
</dbReference>
<dbReference type="PANTHER" id="PTHR13681:SF26">
    <property type="entry name" value="SURVIVAL OF MOTOR NEURON-RELATED-SPLICING FACTOR 30"/>
    <property type="match status" value="1"/>
</dbReference>
<dbReference type="AlphaFoldDB" id="A0A9J6AMD2"/>
<evidence type="ECO:0000256" key="3">
    <source>
        <dbReference type="SAM" id="MobiDB-lite"/>
    </source>
</evidence>
<gene>
    <name evidence="5" type="ORF">H5410_010984</name>
</gene>
<comment type="caution">
    <text evidence="5">The sequence shown here is derived from an EMBL/GenBank/DDBJ whole genome shotgun (WGS) entry which is preliminary data.</text>
</comment>
<dbReference type="SMART" id="SM00333">
    <property type="entry name" value="TUDOR"/>
    <property type="match status" value="1"/>
</dbReference>
<feature type="region of interest" description="Disordered" evidence="3">
    <location>
        <begin position="349"/>
        <end position="372"/>
    </location>
</feature>
<dbReference type="EMBL" id="JACXVP010000002">
    <property type="protein sequence ID" value="KAG5625766.1"/>
    <property type="molecule type" value="Genomic_DNA"/>
</dbReference>
<accession>A0A9J6AMD2</accession>
<evidence type="ECO:0000256" key="2">
    <source>
        <dbReference type="ARBA" id="ARBA00023242"/>
    </source>
</evidence>
<keyword evidence="2" id="KW-0539">Nucleus</keyword>
<dbReference type="PROSITE" id="PS50304">
    <property type="entry name" value="TUDOR"/>
    <property type="match status" value="1"/>
</dbReference>
<evidence type="ECO:0000259" key="4">
    <source>
        <dbReference type="PROSITE" id="PS50304"/>
    </source>
</evidence>
<comment type="subcellular location">
    <subcellularLocation>
        <location evidence="1">Nucleus</location>
    </subcellularLocation>
</comment>
<dbReference type="GO" id="GO:0005634">
    <property type="term" value="C:nucleus"/>
    <property type="evidence" value="ECO:0007669"/>
    <property type="project" value="UniProtKB-SubCell"/>
</dbReference>
<evidence type="ECO:0000313" key="5">
    <source>
        <dbReference type="EMBL" id="KAG5625766.1"/>
    </source>
</evidence>
<reference evidence="5 6" key="1">
    <citation type="submission" date="2020-09" db="EMBL/GenBank/DDBJ databases">
        <title>De no assembly of potato wild relative species, Solanum commersonii.</title>
        <authorList>
            <person name="Cho K."/>
        </authorList>
    </citation>
    <scope>NUCLEOTIDE SEQUENCE [LARGE SCALE GENOMIC DNA]</scope>
    <source>
        <strain evidence="5">LZ3.2</strain>
        <tissue evidence="5">Leaf</tissue>
    </source>
</reference>
<name>A0A9J6AMD2_SOLCO</name>
<dbReference type="PANTHER" id="PTHR13681">
    <property type="entry name" value="SURVIVAL OF MOTOR NEURON-RELATED-SPLICING FACTOR 30-RELATED"/>
    <property type="match status" value="1"/>
</dbReference>
<keyword evidence="6" id="KW-1185">Reference proteome</keyword>
<evidence type="ECO:0000313" key="6">
    <source>
        <dbReference type="Proteomes" id="UP000824120"/>
    </source>
</evidence>
<dbReference type="InterPro" id="IPR002999">
    <property type="entry name" value="Tudor"/>
</dbReference>